<keyword evidence="3" id="KW-1185">Reference proteome</keyword>
<dbReference type="PROSITE" id="PS50263">
    <property type="entry name" value="CN_HYDROLASE"/>
    <property type="match status" value="1"/>
</dbReference>
<dbReference type="RefSeq" id="XP_020078397.1">
    <property type="nucleotide sequence ID" value="XM_020222033.1"/>
</dbReference>
<dbReference type="InterPro" id="IPR036526">
    <property type="entry name" value="C-N_Hydrolase_sf"/>
</dbReference>
<dbReference type="GeneID" id="30996582"/>
<evidence type="ECO:0000259" key="1">
    <source>
        <dbReference type="PROSITE" id="PS50263"/>
    </source>
</evidence>
<gene>
    <name evidence="2" type="ORF">HYPBUDRAFT_154415</name>
</gene>
<dbReference type="SUPFAM" id="SSF56317">
    <property type="entry name" value="Carbon-nitrogen hydrolase"/>
    <property type="match status" value="1"/>
</dbReference>
<dbReference type="OrthoDB" id="201515at2759"/>
<dbReference type="GO" id="GO:0070773">
    <property type="term" value="F:protein-N-terminal glutamine amidohydrolase activity"/>
    <property type="evidence" value="ECO:0007669"/>
    <property type="project" value="EnsemblFungi"/>
</dbReference>
<name>A0A1E4RPX9_9ASCO</name>
<dbReference type="GO" id="GO:0030163">
    <property type="term" value="P:protein catabolic process"/>
    <property type="evidence" value="ECO:0007669"/>
    <property type="project" value="EnsemblFungi"/>
</dbReference>
<dbReference type="InterPro" id="IPR039703">
    <property type="entry name" value="Nta1"/>
</dbReference>
<dbReference type="PANTHER" id="PTHR11750:SF26">
    <property type="entry name" value="PROTEIN N-TERMINAL AMIDASE"/>
    <property type="match status" value="1"/>
</dbReference>
<evidence type="ECO:0000313" key="3">
    <source>
        <dbReference type="Proteomes" id="UP000095085"/>
    </source>
</evidence>
<protein>
    <submittedName>
        <fullName evidence="2">Carbon-nitrogen hydrolase</fullName>
    </submittedName>
</protein>
<dbReference type="Pfam" id="PF00795">
    <property type="entry name" value="CN_hydrolase"/>
    <property type="match status" value="1"/>
</dbReference>
<feature type="domain" description="CN hydrolase" evidence="1">
    <location>
        <begin position="3"/>
        <end position="353"/>
    </location>
</feature>
<keyword evidence="2" id="KW-0378">Hydrolase</keyword>
<dbReference type="Proteomes" id="UP000095085">
    <property type="component" value="Unassembled WGS sequence"/>
</dbReference>
<accession>A0A1E4RPX9</accession>
<dbReference type="Gene3D" id="3.60.110.10">
    <property type="entry name" value="Carbon-nitrogen hydrolase"/>
    <property type="match status" value="1"/>
</dbReference>
<dbReference type="PANTHER" id="PTHR11750">
    <property type="entry name" value="PROTEIN N-TERMINAL AMIDASE"/>
    <property type="match status" value="1"/>
</dbReference>
<dbReference type="STRING" id="984485.A0A1E4RPX9"/>
<dbReference type="GO" id="GO:0008418">
    <property type="term" value="F:protein-N-terminal asparagine amidohydrolase activity"/>
    <property type="evidence" value="ECO:0007669"/>
    <property type="project" value="EnsemblFungi"/>
</dbReference>
<evidence type="ECO:0000313" key="2">
    <source>
        <dbReference type="EMBL" id="ODV69330.1"/>
    </source>
</evidence>
<organism evidence="2 3">
    <name type="scientific">Hyphopichia burtonii NRRL Y-1933</name>
    <dbReference type="NCBI Taxonomy" id="984485"/>
    <lineage>
        <taxon>Eukaryota</taxon>
        <taxon>Fungi</taxon>
        <taxon>Dikarya</taxon>
        <taxon>Ascomycota</taxon>
        <taxon>Saccharomycotina</taxon>
        <taxon>Pichiomycetes</taxon>
        <taxon>Debaryomycetaceae</taxon>
        <taxon>Hyphopichia</taxon>
    </lineage>
</organism>
<proteinExistence type="predicted"/>
<dbReference type="EMBL" id="KV454538">
    <property type="protein sequence ID" value="ODV69330.1"/>
    <property type="molecule type" value="Genomic_DNA"/>
</dbReference>
<dbReference type="AlphaFoldDB" id="A0A1E4RPX9"/>
<sequence length="356" mass="40225">MKFKIACIQINPEIGKLSLNIKKVESLVSKLVANPKYTSIDLLLLPEFALSGYNFKSRKHIEPYLEPTGSGASFTLASRLSKQLKCFTLIGYPEINQNLIYNSALLTSPAGELLYNYRKTHLYETDEGFECNENPNQSFESIQLVADKNYYLNPDENKSYPTITTNFGICMDLNPYQFKAPFNAFEMSLKCYMNNAKLILCPLNWLSQKSPSINDSLSPEAKKDESNQYSKHFINGLQVINTSAESQPPVESIEKFDPKISNLETIDYWILRFFPFLKHPYNQLPLKPHKTTVVINNRVGLEDDVLYGGSSTIFQFDGNSPGNDLIDSTNPSVDIVGSLSMGEEGVLYREVDLDLD</sequence>
<dbReference type="InterPro" id="IPR003010">
    <property type="entry name" value="C-N_Hydrolase"/>
</dbReference>
<reference evidence="3" key="1">
    <citation type="submission" date="2016-05" db="EMBL/GenBank/DDBJ databases">
        <title>Comparative genomics of biotechnologically important yeasts.</title>
        <authorList>
            <consortium name="DOE Joint Genome Institute"/>
            <person name="Riley R."/>
            <person name="Haridas S."/>
            <person name="Wolfe K.H."/>
            <person name="Lopes M.R."/>
            <person name="Hittinger C.T."/>
            <person name="Goker M."/>
            <person name="Salamov A."/>
            <person name="Wisecaver J."/>
            <person name="Long T.M."/>
            <person name="Aerts A.L."/>
            <person name="Barry K."/>
            <person name="Choi C."/>
            <person name="Clum A."/>
            <person name="Coughlan A.Y."/>
            <person name="Deshpande S."/>
            <person name="Douglass A.P."/>
            <person name="Hanson S.J."/>
            <person name="Klenk H.-P."/>
            <person name="Labutti K."/>
            <person name="Lapidus A."/>
            <person name="Lindquist E."/>
            <person name="Lipzen A."/>
            <person name="Meier-Kolthoff J.P."/>
            <person name="Ohm R.A."/>
            <person name="Otillar R.P."/>
            <person name="Pangilinan J."/>
            <person name="Peng Y."/>
            <person name="Rokas A."/>
            <person name="Rosa C.A."/>
            <person name="Scheuner C."/>
            <person name="Sibirny A.A."/>
            <person name="Slot J.C."/>
            <person name="Stielow J.B."/>
            <person name="Sun H."/>
            <person name="Kurtzman C.P."/>
            <person name="Blackwell M."/>
            <person name="Grigoriev I.V."/>
            <person name="Jeffries T.W."/>
        </authorList>
    </citation>
    <scope>NUCLEOTIDE SEQUENCE [LARGE SCALE GENOMIC DNA]</scope>
    <source>
        <strain evidence="3">NRRL Y-1933</strain>
    </source>
</reference>